<dbReference type="GO" id="GO:0043022">
    <property type="term" value="F:ribosome binding"/>
    <property type="evidence" value="ECO:0007669"/>
    <property type="project" value="InterPro"/>
</dbReference>
<organism evidence="6">
    <name type="scientific">marine metagenome</name>
    <dbReference type="NCBI Taxonomy" id="408172"/>
    <lineage>
        <taxon>unclassified sequences</taxon>
        <taxon>metagenomes</taxon>
        <taxon>ecological metagenomes</taxon>
    </lineage>
</organism>
<feature type="domain" description="RimM N-terminal" evidence="5">
    <location>
        <begin position="1"/>
        <end position="82"/>
    </location>
</feature>
<dbReference type="GO" id="GO:0006364">
    <property type="term" value="P:rRNA processing"/>
    <property type="evidence" value="ECO:0007669"/>
    <property type="project" value="UniProtKB-KW"/>
</dbReference>
<keyword evidence="2" id="KW-0690">Ribosome biogenesis</keyword>
<evidence type="ECO:0000259" key="5">
    <source>
        <dbReference type="Pfam" id="PF01782"/>
    </source>
</evidence>
<sequence length="115" mass="13076">MGKLLKPKGLQGELRAVIFNEFGSALKVETEIWLKTEEVNYFSWKIETIRIAGEKSCIKLSGCNTLEDAEKIQGLGFFLPRDKFEPIEENEHYLVDLIGSHVFDENKKSLGTVLD</sequence>
<dbReference type="PANTHER" id="PTHR33692">
    <property type="entry name" value="RIBOSOME MATURATION FACTOR RIMM"/>
    <property type="match status" value="1"/>
</dbReference>
<dbReference type="InterPro" id="IPR002676">
    <property type="entry name" value="RimM_N"/>
</dbReference>
<dbReference type="SUPFAM" id="SSF50447">
    <property type="entry name" value="Translation proteins"/>
    <property type="match status" value="1"/>
</dbReference>
<dbReference type="EMBL" id="UINC01179640">
    <property type="protein sequence ID" value="SVD88426.1"/>
    <property type="molecule type" value="Genomic_DNA"/>
</dbReference>
<dbReference type="InterPro" id="IPR009000">
    <property type="entry name" value="Transl_B-barrel_sf"/>
</dbReference>
<dbReference type="GO" id="GO:0005840">
    <property type="term" value="C:ribosome"/>
    <property type="evidence" value="ECO:0007669"/>
    <property type="project" value="InterPro"/>
</dbReference>
<dbReference type="PANTHER" id="PTHR33692:SF1">
    <property type="entry name" value="RIBOSOME MATURATION FACTOR RIMM"/>
    <property type="match status" value="1"/>
</dbReference>
<evidence type="ECO:0000256" key="4">
    <source>
        <dbReference type="ARBA" id="ARBA00023186"/>
    </source>
</evidence>
<dbReference type="NCBIfam" id="TIGR02273">
    <property type="entry name" value="16S_RimM"/>
    <property type="match status" value="1"/>
</dbReference>
<dbReference type="Gene3D" id="2.40.30.60">
    <property type="entry name" value="RimM"/>
    <property type="match status" value="1"/>
</dbReference>
<proteinExistence type="predicted"/>
<keyword evidence="4" id="KW-0143">Chaperone</keyword>
<reference evidence="6" key="1">
    <citation type="submission" date="2018-05" db="EMBL/GenBank/DDBJ databases">
        <authorList>
            <person name="Lanie J.A."/>
            <person name="Ng W.-L."/>
            <person name="Kazmierczak K.M."/>
            <person name="Andrzejewski T.M."/>
            <person name="Davidsen T.M."/>
            <person name="Wayne K.J."/>
            <person name="Tettelin H."/>
            <person name="Glass J.I."/>
            <person name="Rusch D."/>
            <person name="Podicherti R."/>
            <person name="Tsui H.-C.T."/>
            <person name="Winkler M.E."/>
        </authorList>
    </citation>
    <scope>NUCLEOTIDE SEQUENCE</scope>
</reference>
<accession>A0A382YYW0</accession>
<dbReference type="AlphaFoldDB" id="A0A382YYW0"/>
<dbReference type="InterPro" id="IPR036976">
    <property type="entry name" value="RimM_N_sf"/>
</dbReference>
<evidence type="ECO:0000256" key="1">
    <source>
        <dbReference type="ARBA" id="ARBA00022490"/>
    </source>
</evidence>
<evidence type="ECO:0000256" key="2">
    <source>
        <dbReference type="ARBA" id="ARBA00022517"/>
    </source>
</evidence>
<evidence type="ECO:0000313" key="6">
    <source>
        <dbReference type="EMBL" id="SVD88426.1"/>
    </source>
</evidence>
<evidence type="ECO:0000256" key="3">
    <source>
        <dbReference type="ARBA" id="ARBA00022552"/>
    </source>
</evidence>
<keyword evidence="3" id="KW-0698">rRNA processing</keyword>
<name>A0A382YYW0_9ZZZZ</name>
<dbReference type="Pfam" id="PF01782">
    <property type="entry name" value="RimM"/>
    <property type="match status" value="1"/>
</dbReference>
<keyword evidence="1" id="KW-0963">Cytoplasm</keyword>
<protein>
    <recommendedName>
        <fullName evidence="5">RimM N-terminal domain-containing protein</fullName>
    </recommendedName>
</protein>
<dbReference type="InterPro" id="IPR011961">
    <property type="entry name" value="RimM"/>
</dbReference>
<feature type="non-terminal residue" evidence="6">
    <location>
        <position position="115"/>
    </location>
</feature>
<gene>
    <name evidence="6" type="ORF">METZ01_LOCUS441280</name>
</gene>